<dbReference type="EMBL" id="KL197712">
    <property type="protein sequence ID" value="KDQ61898.1"/>
    <property type="molecule type" value="Genomic_DNA"/>
</dbReference>
<dbReference type="InterPro" id="IPR036047">
    <property type="entry name" value="F-box-like_dom_sf"/>
</dbReference>
<protein>
    <recommendedName>
        <fullName evidence="1">F-box domain-containing protein</fullName>
    </recommendedName>
</protein>
<organism evidence="2 3">
    <name type="scientific">Jaapia argillacea MUCL 33604</name>
    <dbReference type="NCBI Taxonomy" id="933084"/>
    <lineage>
        <taxon>Eukaryota</taxon>
        <taxon>Fungi</taxon>
        <taxon>Dikarya</taxon>
        <taxon>Basidiomycota</taxon>
        <taxon>Agaricomycotina</taxon>
        <taxon>Agaricomycetes</taxon>
        <taxon>Agaricomycetidae</taxon>
        <taxon>Jaapiales</taxon>
        <taxon>Jaapiaceae</taxon>
        <taxon>Jaapia</taxon>
    </lineage>
</organism>
<evidence type="ECO:0000259" key="1">
    <source>
        <dbReference type="PROSITE" id="PS50181"/>
    </source>
</evidence>
<dbReference type="PROSITE" id="PS50181">
    <property type="entry name" value="FBOX"/>
    <property type="match status" value="1"/>
</dbReference>
<feature type="domain" description="F-box" evidence="1">
    <location>
        <begin position="1"/>
        <end position="45"/>
    </location>
</feature>
<dbReference type="Pfam" id="PF00646">
    <property type="entry name" value="F-box"/>
    <property type="match status" value="1"/>
</dbReference>
<dbReference type="Proteomes" id="UP000027265">
    <property type="component" value="Unassembled WGS sequence"/>
</dbReference>
<dbReference type="InterPro" id="IPR001810">
    <property type="entry name" value="F-box_dom"/>
</dbReference>
<dbReference type="AlphaFoldDB" id="A0A067Q4B0"/>
<name>A0A067Q4B0_9AGAM</name>
<reference evidence="3" key="1">
    <citation type="journal article" date="2014" name="Proc. Natl. Acad. Sci. U.S.A.">
        <title>Extensive sampling of basidiomycete genomes demonstrates inadequacy of the white-rot/brown-rot paradigm for wood decay fungi.</title>
        <authorList>
            <person name="Riley R."/>
            <person name="Salamov A.A."/>
            <person name="Brown D.W."/>
            <person name="Nagy L.G."/>
            <person name="Floudas D."/>
            <person name="Held B.W."/>
            <person name="Levasseur A."/>
            <person name="Lombard V."/>
            <person name="Morin E."/>
            <person name="Otillar R."/>
            <person name="Lindquist E.A."/>
            <person name="Sun H."/>
            <person name="LaButti K.M."/>
            <person name="Schmutz J."/>
            <person name="Jabbour D."/>
            <person name="Luo H."/>
            <person name="Baker S.E."/>
            <person name="Pisabarro A.G."/>
            <person name="Walton J.D."/>
            <person name="Blanchette R.A."/>
            <person name="Henrissat B."/>
            <person name="Martin F."/>
            <person name="Cullen D."/>
            <person name="Hibbett D.S."/>
            <person name="Grigoriev I.V."/>
        </authorList>
    </citation>
    <scope>NUCLEOTIDE SEQUENCE [LARGE SCALE GENOMIC DNA]</scope>
    <source>
        <strain evidence="3">MUCL 33604</strain>
    </source>
</reference>
<dbReference type="InParanoid" id="A0A067Q4B0"/>
<dbReference type="SUPFAM" id="SSF81383">
    <property type="entry name" value="F-box domain"/>
    <property type="match status" value="1"/>
</dbReference>
<keyword evidence="3" id="KW-1185">Reference proteome</keyword>
<dbReference type="SMART" id="SM00256">
    <property type="entry name" value="FBOX"/>
    <property type="match status" value="1"/>
</dbReference>
<gene>
    <name evidence="2" type="ORF">JAAARDRAFT_204290</name>
</gene>
<evidence type="ECO:0000313" key="3">
    <source>
        <dbReference type="Proteomes" id="UP000027265"/>
    </source>
</evidence>
<dbReference type="HOGENOM" id="CLU_601376_0_0_1"/>
<proteinExistence type="predicted"/>
<sequence>MLPGFPEDIILLILQDLPIEDILSLRRACKSLLEVTNLRSVWLHTVQKIVSMQPLPLDYQRSLCAMSIEELKQLALKEAHLNATWHLPDLTKRTIWEAECPYKVEEIHLLPGGNWIIEVLEGGGWRLQLRRVSPSASNAPIEATISVAVPDDQDVESYLTYSEERQPILLVCPRDGDDTSAINVYSVNTVTPSLDLIVTISPRYLSHIVSSTMSGNLLAFLETDNSDATILHVRILGSSQSESTGIQIRNIPAGSSLDIGIVSAKRLILCDHSAIFLLHLPEMKPLPCGSPAEYEVFDAHITRIYTFEGESPSVMGSTLWPSVPDDGACLPLLIRTWDNIINGCSRVVHILDLSQPDQPPEHFAVTLSETSAYVPYTMGILRSVAWDEECPGSEARPIYLTAFSPRRSISGPWSVGDFKTGRLVIPTITPFYRMSFDEVSGRICFAGRGRLVVVDITSKDLLQ</sequence>
<evidence type="ECO:0000313" key="2">
    <source>
        <dbReference type="EMBL" id="KDQ61898.1"/>
    </source>
</evidence>
<accession>A0A067Q4B0</accession>